<name>A0A8J2KMG8_9HEXA</name>
<sequence>MLLLQTELRSRAKVAG</sequence>
<feature type="non-terminal residue" evidence="1">
    <location>
        <position position="1"/>
    </location>
</feature>
<organism evidence="1 2">
    <name type="scientific">Allacma fusca</name>
    <dbReference type="NCBI Taxonomy" id="39272"/>
    <lineage>
        <taxon>Eukaryota</taxon>
        <taxon>Metazoa</taxon>
        <taxon>Ecdysozoa</taxon>
        <taxon>Arthropoda</taxon>
        <taxon>Hexapoda</taxon>
        <taxon>Collembola</taxon>
        <taxon>Symphypleona</taxon>
        <taxon>Sminthuridae</taxon>
        <taxon>Allacma</taxon>
    </lineage>
</organism>
<proteinExistence type="predicted"/>
<gene>
    <name evidence="1" type="ORF">AFUS01_LOCUS28259</name>
</gene>
<protein>
    <submittedName>
        <fullName evidence="1">Uncharacterized protein</fullName>
    </submittedName>
</protein>
<dbReference type="AlphaFoldDB" id="A0A8J2KMG8"/>
<keyword evidence="2" id="KW-1185">Reference proteome</keyword>
<reference evidence="1" key="1">
    <citation type="submission" date="2021-06" db="EMBL/GenBank/DDBJ databases">
        <authorList>
            <person name="Hodson N. C."/>
            <person name="Mongue J. A."/>
            <person name="Jaron S. K."/>
        </authorList>
    </citation>
    <scope>NUCLEOTIDE SEQUENCE</scope>
</reference>
<evidence type="ECO:0000313" key="2">
    <source>
        <dbReference type="Proteomes" id="UP000708208"/>
    </source>
</evidence>
<accession>A0A8J2KMG8</accession>
<dbReference type="Proteomes" id="UP000708208">
    <property type="component" value="Unassembled WGS sequence"/>
</dbReference>
<dbReference type="EMBL" id="CAJVCH010401469">
    <property type="protein sequence ID" value="CAG7817710.1"/>
    <property type="molecule type" value="Genomic_DNA"/>
</dbReference>
<comment type="caution">
    <text evidence="1">The sequence shown here is derived from an EMBL/GenBank/DDBJ whole genome shotgun (WGS) entry which is preliminary data.</text>
</comment>
<evidence type="ECO:0000313" key="1">
    <source>
        <dbReference type="EMBL" id="CAG7817710.1"/>
    </source>
</evidence>